<dbReference type="RefSeq" id="WP_054841549.1">
    <property type="nucleotide sequence ID" value="NZ_CP014750.1"/>
</dbReference>
<evidence type="ECO:0000313" key="3">
    <source>
        <dbReference type="Proteomes" id="UP000073604"/>
    </source>
</evidence>
<dbReference type="OrthoDB" id="101176at2157"/>
<proteinExistence type="predicted"/>
<dbReference type="KEGG" id="tpep:A0127_08990"/>
<feature type="transmembrane region" description="Helical" evidence="1">
    <location>
        <begin position="45"/>
        <end position="62"/>
    </location>
</feature>
<gene>
    <name evidence="2" type="ORF">A0127_08990</name>
</gene>
<name>A0A142CWY6_9EURY</name>
<reference evidence="3" key="1">
    <citation type="submission" date="2016-03" db="EMBL/GenBank/DDBJ databases">
        <authorList>
            <person name="Oger P.M."/>
        </authorList>
    </citation>
    <scope>NUCLEOTIDE SEQUENCE [LARGE SCALE GENOMIC DNA]</scope>
    <source>
        <strain evidence="3">OG-1</strain>
    </source>
</reference>
<evidence type="ECO:0000313" key="2">
    <source>
        <dbReference type="EMBL" id="AMQ19288.1"/>
    </source>
</evidence>
<protein>
    <submittedName>
        <fullName evidence="2">Uncharacterized protein</fullName>
    </submittedName>
</protein>
<accession>A0A142CWY6</accession>
<evidence type="ECO:0000256" key="1">
    <source>
        <dbReference type="SAM" id="Phobius"/>
    </source>
</evidence>
<dbReference type="STRING" id="53952.A0127_08990"/>
<feature type="transmembrane region" description="Helical" evidence="1">
    <location>
        <begin position="20"/>
        <end position="39"/>
    </location>
</feature>
<sequence>MGLGAIVDALNRYEGIFEKLGILLVVVFILMVVAGVTSGLTAGKVMTAILLFLVLLITYFAYEVSKDLSA</sequence>
<keyword evidence="1" id="KW-0472">Membrane</keyword>
<dbReference type="AlphaFoldDB" id="A0A142CWY6"/>
<organism evidence="2 3">
    <name type="scientific">Thermococcus peptonophilus</name>
    <dbReference type="NCBI Taxonomy" id="53952"/>
    <lineage>
        <taxon>Archaea</taxon>
        <taxon>Methanobacteriati</taxon>
        <taxon>Methanobacteriota</taxon>
        <taxon>Thermococci</taxon>
        <taxon>Thermococcales</taxon>
        <taxon>Thermococcaceae</taxon>
        <taxon>Thermococcus</taxon>
    </lineage>
</organism>
<keyword evidence="3" id="KW-1185">Reference proteome</keyword>
<keyword evidence="1" id="KW-0812">Transmembrane</keyword>
<dbReference type="GeneID" id="27140680"/>
<dbReference type="Proteomes" id="UP000073604">
    <property type="component" value="Chromosome"/>
</dbReference>
<dbReference type="EMBL" id="CP014750">
    <property type="protein sequence ID" value="AMQ19288.1"/>
    <property type="molecule type" value="Genomic_DNA"/>
</dbReference>
<keyword evidence="1" id="KW-1133">Transmembrane helix</keyword>